<dbReference type="InterPro" id="IPR036188">
    <property type="entry name" value="FAD/NAD-bd_sf"/>
</dbReference>
<dbReference type="SUPFAM" id="SSF51905">
    <property type="entry name" value="FAD/NAD(P)-binding domain"/>
    <property type="match status" value="1"/>
</dbReference>
<dbReference type="GO" id="GO:0050660">
    <property type="term" value="F:flavin adenine dinucleotide binding"/>
    <property type="evidence" value="ECO:0007669"/>
    <property type="project" value="TreeGrafter"/>
</dbReference>
<dbReference type="PANTHER" id="PTHR43735:SF3">
    <property type="entry name" value="FERROPTOSIS SUPPRESSOR PROTEIN 1"/>
    <property type="match status" value="1"/>
</dbReference>
<dbReference type="GeneID" id="63823788"/>
<dbReference type="GO" id="GO:0005737">
    <property type="term" value="C:cytoplasm"/>
    <property type="evidence" value="ECO:0007669"/>
    <property type="project" value="TreeGrafter"/>
</dbReference>
<dbReference type="GO" id="GO:0004174">
    <property type="term" value="F:electron-transferring-flavoprotein dehydrogenase activity"/>
    <property type="evidence" value="ECO:0007669"/>
    <property type="project" value="TreeGrafter"/>
</dbReference>
<name>A0A165HIK7_9APHY</name>
<dbReference type="PRINTS" id="PR00469">
    <property type="entry name" value="PNDRDTASEII"/>
</dbReference>
<feature type="domain" description="FAD/NAD(P)-binding" evidence="5">
    <location>
        <begin position="10"/>
        <end position="302"/>
    </location>
</feature>
<evidence type="ECO:0000256" key="3">
    <source>
        <dbReference type="ARBA" id="ARBA00022827"/>
    </source>
</evidence>
<dbReference type="OrthoDB" id="202203at2759"/>
<dbReference type="InterPro" id="IPR023753">
    <property type="entry name" value="FAD/NAD-binding_dom"/>
</dbReference>
<dbReference type="Proteomes" id="UP000076871">
    <property type="component" value="Unassembled WGS sequence"/>
</dbReference>
<keyword evidence="7" id="KW-1185">Reference proteome</keyword>
<accession>A0A165HIK7</accession>
<dbReference type="PRINTS" id="PR00368">
    <property type="entry name" value="FADPNR"/>
</dbReference>
<evidence type="ECO:0000256" key="2">
    <source>
        <dbReference type="ARBA" id="ARBA00022630"/>
    </source>
</evidence>
<evidence type="ECO:0000313" key="6">
    <source>
        <dbReference type="EMBL" id="KZT11774.1"/>
    </source>
</evidence>
<keyword evidence="3" id="KW-0274">FAD</keyword>
<organism evidence="6 7">
    <name type="scientific">Laetiporus sulphureus 93-53</name>
    <dbReference type="NCBI Taxonomy" id="1314785"/>
    <lineage>
        <taxon>Eukaryota</taxon>
        <taxon>Fungi</taxon>
        <taxon>Dikarya</taxon>
        <taxon>Basidiomycota</taxon>
        <taxon>Agaricomycotina</taxon>
        <taxon>Agaricomycetes</taxon>
        <taxon>Polyporales</taxon>
        <taxon>Laetiporus</taxon>
    </lineage>
</organism>
<keyword evidence="2" id="KW-0285">Flavoprotein</keyword>
<dbReference type="PANTHER" id="PTHR43735">
    <property type="entry name" value="APOPTOSIS-INDUCING FACTOR 1"/>
    <property type="match status" value="1"/>
</dbReference>
<evidence type="ECO:0000313" key="7">
    <source>
        <dbReference type="Proteomes" id="UP000076871"/>
    </source>
</evidence>
<dbReference type="RefSeq" id="XP_040769422.1">
    <property type="nucleotide sequence ID" value="XM_040906759.1"/>
</dbReference>
<dbReference type="Gene3D" id="3.50.50.100">
    <property type="match status" value="1"/>
</dbReference>
<proteinExistence type="inferred from homology"/>
<evidence type="ECO:0000256" key="1">
    <source>
        <dbReference type="ARBA" id="ARBA00006442"/>
    </source>
</evidence>
<protein>
    <submittedName>
        <fullName evidence="6">FAD/NAD-P-binding domain-containing protein</fullName>
    </submittedName>
</protein>
<dbReference type="EMBL" id="KV427606">
    <property type="protein sequence ID" value="KZT11774.1"/>
    <property type="molecule type" value="Genomic_DNA"/>
</dbReference>
<evidence type="ECO:0000256" key="4">
    <source>
        <dbReference type="ARBA" id="ARBA00023002"/>
    </source>
</evidence>
<keyword evidence="4" id="KW-0560">Oxidoreductase</keyword>
<sequence>MSKKADDKKNVVVVGGGLAGSQLARELSSKFDASKYNLILINDRPYIINLIACARMTTSNVDRLEDRVLISYDKLFVNGNGTFLQGSVAAIEEIAPGQGGSVVLQSGERIPYAVLVLATGSKWSGPLQFPEADSDLRLHINEWRKRIADAKDIYLIGGGAVGIEFAGEIRDIYPRAQEKKITIVHSDSMLLNSVYPAKFRKDIEYRCRTHGINIAFGEYVDQLPEPGKIGFTTRNGTQFPKADLVIPTFGAHANTAFISSLGSDVLAANGCVKVKPTLEVQGHPGVFAVGDIVDWEEQKQAAKAGNHVGIVAPNVLSFLIGQSQTKLYNGSTELIVIPLGKNGGSCYFDILWGIVLGDWFARLIKSKDLFVSKARSDRGL</sequence>
<dbReference type="InParanoid" id="A0A165HIK7"/>
<comment type="similarity">
    <text evidence="1">Belongs to the FAD-dependent oxidoreductase family.</text>
</comment>
<dbReference type="STRING" id="1314785.A0A165HIK7"/>
<gene>
    <name evidence="6" type="ORF">LAESUDRAFT_710348</name>
</gene>
<dbReference type="Pfam" id="PF07992">
    <property type="entry name" value="Pyr_redox_2"/>
    <property type="match status" value="1"/>
</dbReference>
<evidence type="ECO:0000259" key="5">
    <source>
        <dbReference type="Pfam" id="PF07992"/>
    </source>
</evidence>
<dbReference type="AlphaFoldDB" id="A0A165HIK7"/>
<reference evidence="6 7" key="1">
    <citation type="journal article" date="2016" name="Mol. Biol. Evol.">
        <title>Comparative Genomics of Early-Diverging Mushroom-Forming Fungi Provides Insights into the Origins of Lignocellulose Decay Capabilities.</title>
        <authorList>
            <person name="Nagy L.G."/>
            <person name="Riley R."/>
            <person name="Tritt A."/>
            <person name="Adam C."/>
            <person name="Daum C."/>
            <person name="Floudas D."/>
            <person name="Sun H."/>
            <person name="Yadav J.S."/>
            <person name="Pangilinan J."/>
            <person name="Larsson K.H."/>
            <person name="Matsuura K."/>
            <person name="Barry K."/>
            <person name="Labutti K."/>
            <person name="Kuo R."/>
            <person name="Ohm R.A."/>
            <person name="Bhattacharya S.S."/>
            <person name="Shirouzu T."/>
            <person name="Yoshinaga Y."/>
            <person name="Martin F.M."/>
            <person name="Grigoriev I.V."/>
            <person name="Hibbett D.S."/>
        </authorList>
    </citation>
    <scope>NUCLEOTIDE SEQUENCE [LARGE SCALE GENOMIC DNA]</scope>
    <source>
        <strain evidence="6 7">93-53</strain>
    </source>
</reference>